<evidence type="ECO:0000256" key="1">
    <source>
        <dbReference type="SAM" id="MobiDB-lite"/>
    </source>
</evidence>
<name>A0A8H7D3B6_9AGAR</name>
<dbReference type="EMBL" id="JACAZI010000005">
    <property type="protein sequence ID" value="KAF7359965.1"/>
    <property type="molecule type" value="Genomic_DNA"/>
</dbReference>
<evidence type="ECO:0000313" key="3">
    <source>
        <dbReference type="Proteomes" id="UP000620124"/>
    </source>
</evidence>
<feature type="compositionally biased region" description="Low complexity" evidence="1">
    <location>
        <begin position="352"/>
        <end position="362"/>
    </location>
</feature>
<accession>A0A8H7D3B6</accession>
<gene>
    <name evidence="2" type="ORF">MVEN_00723400</name>
</gene>
<reference evidence="2" key="1">
    <citation type="submission" date="2020-05" db="EMBL/GenBank/DDBJ databases">
        <title>Mycena genomes resolve the evolution of fungal bioluminescence.</title>
        <authorList>
            <person name="Tsai I.J."/>
        </authorList>
    </citation>
    <scope>NUCLEOTIDE SEQUENCE</scope>
    <source>
        <strain evidence="2">CCC161011</strain>
    </source>
</reference>
<proteinExistence type="predicted"/>
<dbReference type="OrthoDB" id="3266438at2759"/>
<evidence type="ECO:0000313" key="2">
    <source>
        <dbReference type="EMBL" id="KAF7359965.1"/>
    </source>
</evidence>
<feature type="compositionally biased region" description="Polar residues" evidence="1">
    <location>
        <begin position="1"/>
        <end position="13"/>
    </location>
</feature>
<sequence>MSQSSSPGPQRTPRSPVRHSPYDYSRDHHRRSNGENYNSVGPGQPGDFASQYPAYNSSFSAGYDRTPAPFSSLQNHDVSRRIPALTTVNIDELSTEYGLDNTQRKAVHGFSKLCTDDRLAMIFLHLQRTEQQNGALQNKITALQSHLEAINAFCVENWKPSGTQVKLLKSLLRHYIIRPITSYSTLVTIVESYIHDHARRLRLVLYKHDPTVKSVIHDLLMVENGHVRSAMRKLIFALVKEKTPLTTFSKKTIKKYHLPTTPEKPPQDIMACLALMREVARPLAHKKFARGGDSGFWAKVESELDNLFEKNGNNRGSPSWVQWEQQIIEDDNTRYDRVGAETSARTQEEIDAATSSGTTATAADEEDDDGAEDRDANLDSLGDLAALTQGCVVSVRTRE</sequence>
<comment type="caution">
    <text evidence="2">The sequence shown here is derived from an EMBL/GenBank/DDBJ whole genome shotgun (WGS) entry which is preliminary data.</text>
</comment>
<keyword evidence="3" id="KW-1185">Reference proteome</keyword>
<feature type="region of interest" description="Disordered" evidence="1">
    <location>
        <begin position="342"/>
        <end position="378"/>
    </location>
</feature>
<dbReference type="AlphaFoldDB" id="A0A8H7D3B6"/>
<feature type="region of interest" description="Disordered" evidence="1">
    <location>
        <begin position="1"/>
        <end position="52"/>
    </location>
</feature>
<organism evidence="2 3">
    <name type="scientific">Mycena venus</name>
    <dbReference type="NCBI Taxonomy" id="2733690"/>
    <lineage>
        <taxon>Eukaryota</taxon>
        <taxon>Fungi</taxon>
        <taxon>Dikarya</taxon>
        <taxon>Basidiomycota</taxon>
        <taxon>Agaricomycotina</taxon>
        <taxon>Agaricomycetes</taxon>
        <taxon>Agaricomycetidae</taxon>
        <taxon>Agaricales</taxon>
        <taxon>Marasmiineae</taxon>
        <taxon>Mycenaceae</taxon>
        <taxon>Mycena</taxon>
    </lineage>
</organism>
<protein>
    <submittedName>
        <fullName evidence="2">Uncharacterized protein</fullName>
    </submittedName>
</protein>
<dbReference type="Proteomes" id="UP000620124">
    <property type="component" value="Unassembled WGS sequence"/>
</dbReference>
<feature type="compositionally biased region" description="Acidic residues" evidence="1">
    <location>
        <begin position="363"/>
        <end position="372"/>
    </location>
</feature>